<protein>
    <submittedName>
        <fullName evidence="1">Uncharacterized protein</fullName>
    </submittedName>
</protein>
<accession>A0AA90ZDQ3</accession>
<organism evidence="1 2">
    <name type="scientific">Methanococcoides alaskense</name>
    <dbReference type="NCBI Taxonomy" id="325778"/>
    <lineage>
        <taxon>Archaea</taxon>
        <taxon>Methanobacteriati</taxon>
        <taxon>Methanobacteriota</taxon>
        <taxon>Stenosarchaea group</taxon>
        <taxon>Methanomicrobia</taxon>
        <taxon>Methanosarcinales</taxon>
        <taxon>Methanosarcinaceae</taxon>
        <taxon>Methanococcoides</taxon>
    </lineage>
</organism>
<dbReference type="Proteomes" id="UP001185015">
    <property type="component" value="Unassembled WGS sequence"/>
</dbReference>
<reference evidence="1 2" key="1">
    <citation type="submission" date="2023-07" db="EMBL/GenBank/DDBJ databases">
        <title>Genomic Encyclopedia of Type Strains, Phase IV (KMG-IV): sequencing the most valuable type-strain genomes for metagenomic binning, comparative biology and taxonomic classification.</title>
        <authorList>
            <person name="Goeker M."/>
        </authorList>
    </citation>
    <scope>NUCLEOTIDE SEQUENCE [LARGE SCALE GENOMIC DNA]</scope>
    <source>
        <strain evidence="1 2">DSM 17273</strain>
    </source>
</reference>
<gene>
    <name evidence="1" type="ORF">J2750_002130</name>
</gene>
<dbReference type="RefSeq" id="WP_270095358.1">
    <property type="nucleotide sequence ID" value="NZ_JAQFFK010000001.1"/>
</dbReference>
<evidence type="ECO:0000313" key="2">
    <source>
        <dbReference type="Proteomes" id="UP001185015"/>
    </source>
</evidence>
<evidence type="ECO:0000313" key="1">
    <source>
        <dbReference type="EMBL" id="MDR6223657.1"/>
    </source>
</evidence>
<comment type="caution">
    <text evidence="1">The sequence shown here is derived from an EMBL/GenBank/DDBJ whole genome shotgun (WGS) entry which is preliminary data.</text>
</comment>
<name>A0AA90ZDQ3_9EURY</name>
<dbReference type="EMBL" id="JAVDQI010000010">
    <property type="protein sequence ID" value="MDR6223657.1"/>
    <property type="molecule type" value="Genomic_DNA"/>
</dbReference>
<dbReference type="AlphaFoldDB" id="A0AA90ZDQ3"/>
<sequence length="71" mass="8049">MSKQNEKVLFSNDVEIEIEVSISNDVGQISKCNGYAKVCVPCKKALELFLKHMILEVHSQKIDELLEDVVE</sequence>
<keyword evidence="2" id="KW-1185">Reference proteome</keyword>
<proteinExistence type="predicted"/>